<feature type="transmembrane region" description="Helical" evidence="1">
    <location>
        <begin position="20"/>
        <end position="39"/>
    </location>
</feature>
<dbReference type="GO" id="GO:0016746">
    <property type="term" value="F:acyltransferase activity"/>
    <property type="evidence" value="ECO:0007669"/>
    <property type="project" value="InterPro"/>
</dbReference>
<feature type="domain" description="Phospholipid/glycerol acyltransferase" evidence="2">
    <location>
        <begin position="661"/>
        <end position="765"/>
    </location>
</feature>
<proteinExistence type="inferred from homology"/>
<feature type="transmembrane region" description="Helical" evidence="1">
    <location>
        <begin position="46"/>
        <end position="70"/>
    </location>
</feature>
<accession>A0A9N8H0Q4</accession>
<evidence type="ECO:0000313" key="4">
    <source>
        <dbReference type="Proteomes" id="UP001153069"/>
    </source>
</evidence>
<evidence type="ECO:0000256" key="1">
    <source>
        <dbReference type="RuleBase" id="RU363097"/>
    </source>
</evidence>
<evidence type="ECO:0000259" key="2">
    <source>
        <dbReference type="SMART" id="SM00563"/>
    </source>
</evidence>
<comment type="function">
    <text evidence="1">Catalyzes the reduction of fatty acyl-CoA to fatty alcohols.</text>
</comment>
<keyword evidence="1" id="KW-0472">Membrane</keyword>
<keyword evidence="1" id="KW-0521">NADP</keyword>
<dbReference type="SUPFAM" id="SSF69593">
    <property type="entry name" value="Glycerol-3-phosphate (1)-acyltransferase"/>
    <property type="match status" value="1"/>
</dbReference>
<sequence>MGSSSDTAAAAGSPAASRSMWKGVLATLVVALAIPNGLFSSILPPALIIGLFLSTFAFLGFLIAFVNFYIGKDLRKCSPLNEHLAYVNEETQSSECIKDLDRVASPEGLSQLWKTEIQNKNATCKVLLTGVTGYVGRAFLFQLLREISEAERSDEGEDQPPPLDHKVFVMARPKARKNLSAQQRLAKMKRDPMFSAVQEQWDNVIVAVECGDLQEENCGMTEETLITLADSNLTHVVHCAADVNFNRPLAESAGINISPALQLQGLAATWPSCQRFVHCSTAFVNPGSGSPDAPMAEELFPLGKYDPKQLYESMRGNQRLALEAKAELHFPNNYVFTKCVAEHLVVRYNKRSELRIVRPAIVGPAWVLPSPGWNGDKPSTITALFLLLGTRVLRFSPLTDQPTAMVPVDVVAVGILDAMIAASAEPKPDNPLFPLTIRNLTWSHKSPNKFISGMQLAKQCIPVCVLKHLFTATEAAVTFALIDASSNYPFLYHFLHRVFNLGPLKLLQFVCWTARKLGIRSVLEQVPVVKLLNFSDMLTLYRPYVSRPYFFESSMDVPPSLNQSQYCICLFTATHAFWSTLFPGTIEELSELELMPKGRFDLWWSLTLPCGSFKNRLIGYLACKIIRATYESSEVNFVTLFHAGRTLLKLEATMKEQKHCVVLAPTHRSLMDYILAKYIAFSMVGLGIDVPSIYADHEFNDPILLQRIDVTKQRFDRHATLAAFLEGKPSPDGRLQKPRTQFLKALVESRGDHDYTFIPVCIDYDRVDNHDKIMKVATRETSKLGLLEMFKLYWKIRACGKRPQSFGDVRISFGVPTSLDTNSDVDAVAAHIQSEHLRLTTVSDLQLSAAERHLQIPTYTLGTALEQLGVNICKNKTEEEANPEALLPTTTPDDLWRLHLQWMPRLAPFLVDSHPKWAQWIVGGAKMDVAAAGETICSEEIEEVLRILTMKLDTAESLVEQATAALKSDVEEVTVESLVEAVKSRYPDDSISQSPLLNAAASFALE</sequence>
<name>A0A9N8H0Q4_9STRA</name>
<comment type="catalytic activity">
    <reaction evidence="1">
        <text>a long-chain fatty acyl-CoA + 2 NADPH + 2 H(+) = a long-chain primary fatty alcohol + 2 NADP(+) + CoA</text>
        <dbReference type="Rhea" id="RHEA:52716"/>
        <dbReference type="ChEBI" id="CHEBI:15378"/>
        <dbReference type="ChEBI" id="CHEBI:57287"/>
        <dbReference type="ChEBI" id="CHEBI:57783"/>
        <dbReference type="ChEBI" id="CHEBI:58349"/>
        <dbReference type="ChEBI" id="CHEBI:77396"/>
        <dbReference type="ChEBI" id="CHEBI:83139"/>
        <dbReference type="EC" id="1.2.1.84"/>
    </reaction>
</comment>
<dbReference type="SMART" id="SM00563">
    <property type="entry name" value="PlsC"/>
    <property type="match status" value="1"/>
</dbReference>
<dbReference type="InterPro" id="IPR036291">
    <property type="entry name" value="NAD(P)-bd_dom_sf"/>
</dbReference>
<dbReference type="GO" id="GO:0080019">
    <property type="term" value="F:alcohol-forming very long-chain fatty acyl-CoA reductase activity"/>
    <property type="evidence" value="ECO:0007669"/>
    <property type="project" value="InterPro"/>
</dbReference>
<keyword evidence="1" id="KW-0444">Lipid biosynthesis</keyword>
<dbReference type="PANTHER" id="PTHR11011:SF45">
    <property type="entry name" value="FATTY ACYL-COA REDUCTASE CG8306-RELATED"/>
    <property type="match status" value="1"/>
</dbReference>
<dbReference type="InterPro" id="IPR026055">
    <property type="entry name" value="FAR"/>
</dbReference>
<dbReference type="EMBL" id="CAICTM010000025">
    <property type="protein sequence ID" value="CAB9497738.1"/>
    <property type="molecule type" value="Genomic_DNA"/>
</dbReference>
<dbReference type="AlphaFoldDB" id="A0A9N8H0Q4"/>
<dbReference type="Proteomes" id="UP001153069">
    <property type="component" value="Unassembled WGS sequence"/>
</dbReference>
<protein>
    <recommendedName>
        <fullName evidence="1">Fatty acyl-CoA reductase</fullName>
        <ecNumber evidence="1">1.2.1.84</ecNumber>
    </recommendedName>
</protein>
<reference evidence="3" key="1">
    <citation type="submission" date="2020-06" db="EMBL/GenBank/DDBJ databases">
        <authorList>
            <consortium name="Plant Systems Biology data submission"/>
        </authorList>
    </citation>
    <scope>NUCLEOTIDE SEQUENCE</scope>
    <source>
        <strain evidence="3">D6</strain>
    </source>
</reference>
<keyword evidence="1" id="KW-1133">Transmembrane helix</keyword>
<dbReference type="SUPFAM" id="SSF51735">
    <property type="entry name" value="NAD(P)-binding Rossmann-fold domains"/>
    <property type="match status" value="1"/>
</dbReference>
<keyword evidence="1" id="KW-0560">Oxidoreductase</keyword>
<comment type="similarity">
    <text evidence="1">Belongs to the fatty acyl-CoA reductase family.</text>
</comment>
<keyword evidence="4" id="KW-1185">Reference proteome</keyword>
<dbReference type="InterPro" id="IPR013120">
    <property type="entry name" value="FAR_NAD-bd"/>
</dbReference>
<keyword evidence="1" id="KW-0812">Transmembrane</keyword>
<comment type="caution">
    <text evidence="3">The sequence shown here is derived from an EMBL/GenBank/DDBJ whole genome shotgun (WGS) entry which is preliminary data.</text>
</comment>
<dbReference type="GO" id="GO:0035336">
    <property type="term" value="P:long-chain fatty-acyl-CoA metabolic process"/>
    <property type="evidence" value="ECO:0007669"/>
    <property type="project" value="TreeGrafter"/>
</dbReference>
<organism evidence="3 4">
    <name type="scientific">Seminavis robusta</name>
    <dbReference type="NCBI Taxonomy" id="568900"/>
    <lineage>
        <taxon>Eukaryota</taxon>
        <taxon>Sar</taxon>
        <taxon>Stramenopiles</taxon>
        <taxon>Ochrophyta</taxon>
        <taxon>Bacillariophyta</taxon>
        <taxon>Bacillariophyceae</taxon>
        <taxon>Bacillariophycidae</taxon>
        <taxon>Naviculales</taxon>
        <taxon>Naviculaceae</taxon>
        <taxon>Seminavis</taxon>
    </lineage>
</organism>
<gene>
    <name evidence="3" type="ORF">SEMRO_25_G016820.1</name>
</gene>
<dbReference type="PANTHER" id="PTHR11011">
    <property type="entry name" value="MALE STERILITY PROTEIN 2-RELATED"/>
    <property type="match status" value="1"/>
</dbReference>
<dbReference type="EC" id="1.2.1.84" evidence="1"/>
<dbReference type="GO" id="GO:0102965">
    <property type="term" value="F:alcohol-forming long-chain fatty acyl-CoA reductase activity"/>
    <property type="evidence" value="ECO:0007669"/>
    <property type="project" value="UniProtKB-EC"/>
</dbReference>
<dbReference type="GO" id="GO:0005777">
    <property type="term" value="C:peroxisome"/>
    <property type="evidence" value="ECO:0007669"/>
    <property type="project" value="TreeGrafter"/>
</dbReference>
<dbReference type="Gene3D" id="3.40.50.720">
    <property type="entry name" value="NAD(P)-binding Rossmann-like Domain"/>
    <property type="match status" value="1"/>
</dbReference>
<dbReference type="OrthoDB" id="7786253at2759"/>
<dbReference type="InterPro" id="IPR002123">
    <property type="entry name" value="Plipid/glycerol_acylTrfase"/>
</dbReference>
<evidence type="ECO:0000313" key="3">
    <source>
        <dbReference type="EMBL" id="CAB9497738.1"/>
    </source>
</evidence>
<keyword evidence="1" id="KW-0443">Lipid metabolism</keyword>
<dbReference type="Pfam" id="PF07993">
    <property type="entry name" value="NAD_binding_4"/>
    <property type="match status" value="1"/>
</dbReference>